<keyword evidence="3" id="KW-0597">Phosphoprotein</keyword>
<dbReference type="PRINTS" id="PR00344">
    <property type="entry name" value="BCTRLSENSOR"/>
</dbReference>
<dbReference type="InterPro" id="IPR036097">
    <property type="entry name" value="HisK_dim/P_sf"/>
</dbReference>
<evidence type="ECO:0000256" key="5">
    <source>
        <dbReference type="ARBA" id="ARBA00022777"/>
    </source>
</evidence>
<dbReference type="SUPFAM" id="SSF47384">
    <property type="entry name" value="Homodimeric domain of signal transducing histidine kinase"/>
    <property type="match status" value="1"/>
</dbReference>
<comment type="caution">
    <text evidence="8">The sequence shown here is derived from an EMBL/GenBank/DDBJ whole genome shotgun (WGS) entry which is preliminary data.</text>
</comment>
<dbReference type="InterPro" id="IPR005467">
    <property type="entry name" value="His_kinase_dom"/>
</dbReference>
<dbReference type="SMART" id="SM00388">
    <property type="entry name" value="HisKA"/>
    <property type="match status" value="1"/>
</dbReference>
<dbReference type="PANTHER" id="PTHR43304">
    <property type="entry name" value="PHYTOCHROME-LIKE PROTEIN CPH1"/>
    <property type="match status" value="1"/>
</dbReference>
<organism evidence="8 9">
    <name type="scientific">Fibrella forsythiae</name>
    <dbReference type="NCBI Taxonomy" id="2817061"/>
    <lineage>
        <taxon>Bacteria</taxon>
        <taxon>Pseudomonadati</taxon>
        <taxon>Bacteroidota</taxon>
        <taxon>Cytophagia</taxon>
        <taxon>Cytophagales</taxon>
        <taxon>Spirosomataceae</taxon>
        <taxon>Fibrella</taxon>
    </lineage>
</organism>
<dbReference type="InterPro" id="IPR004358">
    <property type="entry name" value="Sig_transdc_His_kin-like_C"/>
</dbReference>
<evidence type="ECO:0000256" key="6">
    <source>
        <dbReference type="SAM" id="Coils"/>
    </source>
</evidence>
<evidence type="ECO:0000256" key="4">
    <source>
        <dbReference type="ARBA" id="ARBA00022679"/>
    </source>
</evidence>
<dbReference type="Gene3D" id="3.30.565.10">
    <property type="entry name" value="Histidine kinase-like ATPase, C-terminal domain"/>
    <property type="match status" value="1"/>
</dbReference>
<evidence type="ECO:0000313" key="8">
    <source>
        <dbReference type="EMBL" id="MBO0948008.1"/>
    </source>
</evidence>
<dbReference type="SUPFAM" id="SSF55874">
    <property type="entry name" value="ATPase domain of HSP90 chaperone/DNA topoisomerase II/histidine kinase"/>
    <property type="match status" value="1"/>
</dbReference>
<dbReference type="EC" id="2.7.13.3" evidence="2"/>
<name>A0ABS3JDD8_9BACT</name>
<sequence length="348" mass="38497">MACSICSSATNQAYAAYASATPEDLQGKLVGDIFPGYFETMSFTQAVESYKTGQLLTFEIHYDKDGLDLFNLMSTARLDDEVVIHFTDFTRLRHLQAQLERKIDELKRSNENLQQFAYVASHDLQEPLRKIQSFGTLLQEQYAPQLGQGTDLVQRMQSAAFRMNILIQDLLTFSRIATQREINLSIALNEVISLILADLDMLITETQASIDVGSLLTVRGDAGQLGQLFQNLITNALKSRPTTGADQISITSTTVDNDELPANVKPIQPAQAYHRIDVVDNGIGFEQKYAKRIFQVFQRLHSKSHYAGTGIGLSICEKVAANHGGTITATSEPGRGATFSVYLPVYST</sequence>
<dbReference type="CDD" id="cd00082">
    <property type="entry name" value="HisKA"/>
    <property type="match status" value="1"/>
</dbReference>
<gene>
    <name evidence="8" type="ORF">J2I46_05405</name>
</gene>
<dbReference type="Proteomes" id="UP000664628">
    <property type="component" value="Unassembled WGS sequence"/>
</dbReference>
<dbReference type="Gene3D" id="1.10.287.130">
    <property type="match status" value="1"/>
</dbReference>
<dbReference type="InterPro" id="IPR003594">
    <property type="entry name" value="HATPase_dom"/>
</dbReference>
<keyword evidence="6" id="KW-0175">Coiled coil</keyword>
<reference evidence="8 9" key="1">
    <citation type="submission" date="2021-03" db="EMBL/GenBank/DDBJ databases">
        <title>Fibrella sp. HMF5405 genome sequencing and assembly.</title>
        <authorList>
            <person name="Kang H."/>
            <person name="Kim H."/>
            <person name="Bae S."/>
            <person name="Joh K."/>
        </authorList>
    </citation>
    <scope>NUCLEOTIDE SEQUENCE [LARGE SCALE GENOMIC DNA]</scope>
    <source>
        <strain evidence="8 9">HMF5405</strain>
    </source>
</reference>
<evidence type="ECO:0000313" key="9">
    <source>
        <dbReference type="Proteomes" id="UP000664628"/>
    </source>
</evidence>
<proteinExistence type="predicted"/>
<evidence type="ECO:0000256" key="2">
    <source>
        <dbReference type="ARBA" id="ARBA00012438"/>
    </source>
</evidence>
<protein>
    <recommendedName>
        <fullName evidence="2">histidine kinase</fullName>
        <ecNumber evidence="2">2.7.13.3</ecNumber>
    </recommendedName>
</protein>
<keyword evidence="5" id="KW-0418">Kinase</keyword>
<dbReference type="PROSITE" id="PS50109">
    <property type="entry name" value="HIS_KIN"/>
    <property type="match status" value="1"/>
</dbReference>
<dbReference type="Pfam" id="PF02518">
    <property type="entry name" value="HATPase_c"/>
    <property type="match status" value="1"/>
</dbReference>
<accession>A0ABS3JDD8</accession>
<dbReference type="PANTHER" id="PTHR43304:SF1">
    <property type="entry name" value="PAC DOMAIN-CONTAINING PROTEIN"/>
    <property type="match status" value="1"/>
</dbReference>
<feature type="coiled-coil region" evidence="6">
    <location>
        <begin position="89"/>
        <end position="116"/>
    </location>
</feature>
<evidence type="ECO:0000256" key="1">
    <source>
        <dbReference type="ARBA" id="ARBA00000085"/>
    </source>
</evidence>
<evidence type="ECO:0000259" key="7">
    <source>
        <dbReference type="PROSITE" id="PS50109"/>
    </source>
</evidence>
<dbReference type="SMART" id="SM00387">
    <property type="entry name" value="HATPase_c"/>
    <property type="match status" value="1"/>
</dbReference>
<dbReference type="InterPro" id="IPR052162">
    <property type="entry name" value="Sensor_kinase/Photoreceptor"/>
</dbReference>
<keyword evidence="4" id="KW-0808">Transferase</keyword>
<evidence type="ECO:0000256" key="3">
    <source>
        <dbReference type="ARBA" id="ARBA00022553"/>
    </source>
</evidence>
<dbReference type="Pfam" id="PF00512">
    <property type="entry name" value="HisKA"/>
    <property type="match status" value="1"/>
</dbReference>
<dbReference type="InterPro" id="IPR003661">
    <property type="entry name" value="HisK_dim/P_dom"/>
</dbReference>
<comment type="catalytic activity">
    <reaction evidence="1">
        <text>ATP + protein L-histidine = ADP + protein N-phospho-L-histidine.</text>
        <dbReference type="EC" id="2.7.13.3"/>
    </reaction>
</comment>
<feature type="domain" description="Histidine kinase" evidence="7">
    <location>
        <begin position="119"/>
        <end position="347"/>
    </location>
</feature>
<dbReference type="EMBL" id="JAFMYW010000001">
    <property type="protein sequence ID" value="MBO0948008.1"/>
    <property type="molecule type" value="Genomic_DNA"/>
</dbReference>
<keyword evidence="9" id="KW-1185">Reference proteome</keyword>
<dbReference type="InterPro" id="IPR036890">
    <property type="entry name" value="HATPase_C_sf"/>
</dbReference>